<feature type="compositionally biased region" description="Basic and acidic residues" evidence="1">
    <location>
        <begin position="78"/>
        <end position="96"/>
    </location>
</feature>
<dbReference type="GeneID" id="64576919"/>
<dbReference type="OrthoDB" id="5598028at2759"/>
<dbReference type="Pfam" id="PF26147">
    <property type="entry name" value="AB_HYDROLASE_YMC0-YMC35"/>
    <property type="match status" value="1"/>
</dbReference>
<feature type="region of interest" description="Disordered" evidence="1">
    <location>
        <begin position="1"/>
        <end position="102"/>
    </location>
</feature>
<proteinExistence type="predicted"/>
<dbReference type="InterPro" id="IPR058933">
    <property type="entry name" value="YMC020W-like_ab_hydrolase"/>
</dbReference>
<feature type="compositionally biased region" description="Basic and acidic residues" evidence="1">
    <location>
        <begin position="60"/>
        <end position="69"/>
    </location>
</feature>
<reference evidence="3" key="1">
    <citation type="submission" date="2020-10" db="EMBL/GenBank/DDBJ databases">
        <authorList>
            <person name="Palmer J.M."/>
        </authorList>
    </citation>
    <scope>NUCLEOTIDE SEQUENCE</scope>
    <source>
        <strain evidence="3">UCD 2041</strain>
    </source>
</reference>
<feature type="compositionally biased region" description="Polar residues" evidence="1">
    <location>
        <begin position="149"/>
        <end position="160"/>
    </location>
</feature>
<gene>
    <name evidence="3" type="ORF">BRETT_004996</name>
</gene>
<dbReference type="InterPro" id="IPR058934">
    <property type="entry name" value="YMC020W-like"/>
</dbReference>
<feature type="domain" description="YMC020W-like alpha/beta hydrolase" evidence="2">
    <location>
        <begin position="240"/>
        <end position="604"/>
    </location>
</feature>
<dbReference type="Proteomes" id="UP000663131">
    <property type="component" value="Chromosome 7"/>
</dbReference>
<feature type="compositionally biased region" description="Basic and acidic residues" evidence="1">
    <location>
        <begin position="218"/>
        <end position="227"/>
    </location>
</feature>
<evidence type="ECO:0000313" key="4">
    <source>
        <dbReference type="Proteomes" id="UP000663131"/>
    </source>
</evidence>
<feature type="compositionally biased region" description="Polar residues" evidence="1">
    <location>
        <begin position="1"/>
        <end position="17"/>
    </location>
</feature>
<reference evidence="3" key="2">
    <citation type="journal article" name="BMC Genomics">
        <title>New genome assemblies reveal patterns of domestication and adaptation across Brettanomyces (Dekkera) species.</title>
        <authorList>
            <person name="Roach M.J."/>
            <person name="Borneman A.R."/>
        </authorList>
    </citation>
    <scope>NUCLEOTIDE SEQUENCE</scope>
    <source>
        <strain evidence="3">UCD 2041</strain>
    </source>
</reference>
<feature type="compositionally biased region" description="Low complexity" evidence="1">
    <location>
        <begin position="30"/>
        <end position="45"/>
    </location>
</feature>
<evidence type="ECO:0000313" key="3">
    <source>
        <dbReference type="EMBL" id="QOU20341.1"/>
    </source>
</evidence>
<feature type="region of interest" description="Disordered" evidence="1">
    <location>
        <begin position="118"/>
        <end position="175"/>
    </location>
</feature>
<accession>A0A871RCM9</accession>
<protein>
    <recommendedName>
        <fullName evidence="2">YMC020W-like alpha/beta hydrolase domain-containing protein</fullName>
    </recommendedName>
</protein>
<dbReference type="KEGG" id="bbrx:BRETT_004996"/>
<feature type="compositionally biased region" description="Basic and acidic residues" evidence="1">
    <location>
        <begin position="137"/>
        <end position="148"/>
    </location>
</feature>
<sequence>MKNEDASSNGNLINASIQKDGKETRKRSRSSSGVSSRSHSLGSLLKMAEKTAKEGVSTFRESEKGDKEYQSSLSTSKSGKELSPKISPRSEEDPVTKIDTQSTPRRISWVFWSSAKQNVSGRKENMGEGTSSGKGSQELKESLLDRKNATVTSKALNSDSLGFENETPKRRSSSWSFWGQRQEKYAFTFEPNVIVQSTAKPNSSPEASRQVIDDENEDGKGKNDKNGKQKKQKRPNIIVPSFRETIQPKSALTSISNGIKRVKVMLGYPKEQQLHLYRRLYPMQFKRILIIGIHGFFPTKVLRPILGAPTGTSTRFAHVAEKAVLEWAKKNEMSVKIQKIALQKEGKVFDRVNFFFDIMKKYEEQIKQADFIFVCAHSQGTPVGIILMSKLLEHGIIGADQKIGILGMAGINNGPFHGMEQSLFVRAYSTFENESMLELFRFQNFESPQSRKYLESVRNLVRHNVRITYVGSIDDQLVPLYSSIASHVKHPNIFKAVYIDGGSDTPDFVSRIVKLSCMLQNLGYSDHDVIKEISYALAGPLTGGGHSRIYNDLNVYKLALDFSLDTEDSALVVQQPVTFKPFDMKRLGSNPFNLPWCVRGLFFEAIKRLRHGNHEIEMVFREFDDWNPDSKVLKDVKYRLNGIKAKL</sequence>
<dbReference type="PANTHER" id="PTHR47349:SF1">
    <property type="entry name" value="AER328WP"/>
    <property type="match status" value="1"/>
</dbReference>
<organism evidence="3 4">
    <name type="scientific">Dekkera bruxellensis</name>
    <name type="common">Brettanomyces custersii</name>
    <dbReference type="NCBI Taxonomy" id="5007"/>
    <lineage>
        <taxon>Eukaryota</taxon>
        <taxon>Fungi</taxon>
        <taxon>Dikarya</taxon>
        <taxon>Ascomycota</taxon>
        <taxon>Saccharomycotina</taxon>
        <taxon>Pichiomycetes</taxon>
        <taxon>Pichiales</taxon>
        <taxon>Pichiaceae</taxon>
        <taxon>Brettanomyces</taxon>
    </lineage>
</organism>
<evidence type="ECO:0000256" key="1">
    <source>
        <dbReference type="SAM" id="MobiDB-lite"/>
    </source>
</evidence>
<dbReference type="PANTHER" id="PTHR47349">
    <property type="entry name" value="CHROMOSOME 8, WHOLE GENOME SHOTGUN SEQUENCE"/>
    <property type="match status" value="1"/>
</dbReference>
<name>A0A871RCM9_DEKBR</name>
<dbReference type="AlphaFoldDB" id="A0A871RCM9"/>
<feature type="region of interest" description="Disordered" evidence="1">
    <location>
        <begin position="197"/>
        <end position="236"/>
    </location>
</feature>
<dbReference type="RefSeq" id="XP_041136834.1">
    <property type="nucleotide sequence ID" value="XM_041283482.1"/>
</dbReference>
<evidence type="ECO:0000259" key="2">
    <source>
        <dbReference type="Pfam" id="PF26147"/>
    </source>
</evidence>
<dbReference type="EMBL" id="CP063135">
    <property type="protein sequence ID" value="QOU20341.1"/>
    <property type="molecule type" value="Genomic_DNA"/>
</dbReference>
<feature type="compositionally biased region" description="Polar residues" evidence="1">
    <location>
        <begin position="197"/>
        <end position="207"/>
    </location>
</feature>